<dbReference type="FunFam" id="1.10.287.130:FF:000001">
    <property type="entry name" value="Two-component sensor histidine kinase"/>
    <property type="match status" value="1"/>
</dbReference>
<feature type="transmembrane region" description="Helical" evidence="11">
    <location>
        <begin position="169"/>
        <end position="187"/>
    </location>
</feature>
<evidence type="ECO:0000256" key="1">
    <source>
        <dbReference type="ARBA" id="ARBA00000085"/>
    </source>
</evidence>
<dbReference type="GO" id="GO:0005886">
    <property type="term" value="C:plasma membrane"/>
    <property type="evidence" value="ECO:0007669"/>
    <property type="project" value="UniProtKB-SubCell"/>
</dbReference>
<dbReference type="GO" id="GO:0005524">
    <property type="term" value="F:ATP binding"/>
    <property type="evidence" value="ECO:0007669"/>
    <property type="project" value="UniProtKB-KW"/>
</dbReference>
<dbReference type="InterPro" id="IPR003594">
    <property type="entry name" value="HATPase_dom"/>
</dbReference>
<keyword evidence="4" id="KW-0597">Phosphoprotein</keyword>
<gene>
    <name evidence="13" type="ORF">PAT3040_05106</name>
</gene>
<dbReference type="CDD" id="cd00082">
    <property type="entry name" value="HisKA"/>
    <property type="match status" value="1"/>
</dbReference>
<evidence type="ECO:0000256" key="5">
    <source>
        <dbReference type="ARBA" id="ARBA00022679"/>
    </source>
</evidence>
<organism evidence="13 14">
    <name type="scientific">Paenibacillus agaridevorans</name>
    <dbReference type="NCBI Taxonomy" id="171404"/>
    <lineage>
        <taxon>Bacteria</taxon>
        <taxon>Bacillati</taxon>
        <taxon>Bacillota</taxon>
        <taxon>Bacilli</taxon>
        <taxon>Bacillales</taxon>
        <taxon>Paenibacillaceae</taxon>
        <taxon>Paenibacillus</taxon>
    </lineage>
</organism>
<keyword evidence="9" id="KW-0902">Two-component regulatory system</keyword>
<evidence type="ECO:0000256" key="6">
    <source>
        <dbReference type="ARBA" id="ARBA00022741"/>
    </source>
</evidence>
<keyword evidence="8" id="KW-0067">ATP-binding</keyword>
<dbReference type="CDD" id="cd00075">
    <property type="entry name" value="HATPase"/>
    <property type="match status" value="1"/>
</dbReference>
<dbReference type="PANTHER" id="PTHR45453">
    <property type="entry name" value="PHOSPHATE REGULON SENSOR PROTEIN PHOR"/>
    <property type="match status" value="1"/>
</dbReference>
<evidence type="ECO:0000256" key="4">
    <source>
        <dbReference type="ARBA" id="ARBA00022553"/>
    </source>
</evidence>
<dbReference type="SMART" id="SM00387">
    <property type="entry name" value="HATPase_c"/>
    <property type="match status" value="1"/>
</dbReference>
<dbReference type="GO" id="GO:0000155">
    <property type="term" value="F:phosphorelay sensor kinase activity"/>
    <property type="evidence" value="ECO:0007669"/>
    <property type="project" value="InterPro"/>
</dbReference>
<protein>
    <recommendedName>
        <fullName evidence="3">histidine kinase</fullName>
        <ecNumber evidence="3">2.7.13.3</ecNumber>
    </recommendedName>
</protein>
<evidence type="ECO:0000313" key="13">
    <source>
        <dbReference type="EMBL" id="GBG10375.1"/>
    </source>
</evidence>
<evidence type="ECO:0000256" key="3">
    <source>
        <dbReference type="ARBA" id="ARBA00012438"/>
    </source>
</evidence>
<feature type="transmembrane region" description="Helical" evidence="11">
    <location>
        <begin position="9"/>
        <end position="31"/>
    </location>
</feature>
<dbReference type="SMART" id="SM00388">
    <property type="entry name" value="HisKA"/>
    <property type="match status" value="1"/>
</dbReference>
<keyword evidence="11" id="KW-1133">Transmembrane helix</keyword>
<dbReference type="EMBL" id="BDQX01000317">
    <property type="protein sequence ID" value="GBG10375.1"/>
    <property type="molecule type" value="Genomic_DNA"/>
</dbReference>
<dbReference type="FunFam" id="3.30.565.10:FF:000006">
    <property type="entry name" value="Sensor histidine kinase WalK"/>
    <property type="match status" value="1"/>
</dbReference>
<dbReference type="InterPro" id="IPR004358">
    <property type="entry name" value="Sig_transdc_His_kin-like_C"/>
</dbReference>
<dbReference type="InterPro" id="IPR036097">
    <property type="entry name" value="HisK_dim/P_sf"/>
</dbReference>
<keyword evidence="7 13" id="KW-0418">Kinase</keyword>
<evidence type="ECO:0000256" key="7">
    <source>
        <dbReference type="ARBA" id="ARBA00022777"/>
    </source>
</evidence>
<dbReference type="SUPFAM" id="SSF55874">
    <property type="entry name" value="ATPase domain of HSP90 chaperone/DNA topoisomerase II/histidine kinase"/>
    <property type="match status" value="1"/>
</dbReference>
<keyword evidence="10 11" id="KW-0472">Membrane</keyword>
<dbReference type="PANTHER" id="PTHR45453:SF1">
    <property type="entry name" value="PHOSPHATE REGULON SENSOR PROTEIN PHOR"/>
    <property type="match status" value="1"/>
</dbReference>
<dbReference type="SUPFAM" id="SSF47384">
    <property type="entry name" value="Homodimeric domain of signal transducing histidine kinase"/>
    <property type="match status" value="1"/>
</dbReference>
<keyword evidence="5" id="KW-0808">Transferase</keyword>
<feature type="domain" description="Histidine kinase" evidence="12">
    <location>
        <begin position="212"/>
        <end position="428"/>
    </location>
</feature>
<accession>A0A2R5EW79</accession>
<comment type="subcellular location">
    <subcellularLocation>
        <location evidence="2">Cell membrane</location>
        <topology evidence="2">Multi-pass membrane protein</topology>
    </subcellularLocation>
</comment>
<dbReference type="PROSITE" id="PS50109">
    <property type="entry name" value="HIS_KIN"/>
    <property type="match status" value="1"/>
</dbReference>
<keyword evidence="11" id="KW-0812">Transmembrane</keyword>
<evidence type="ECO:0000256" key="9">
    <source>
        <dbReference type="ARBA" id="ARBA00023012"/>
    </source>
</evidence>
<evidence type="ECO:0000259" key="12">
    <source>
        <dbReference type="PROSITE" id="PS50109"/>
    </source>
</evidence>
<dbReference type="AlphaFoldDB" id="A0A2R5EW79"/>
<reference evidence="13 14" key="1">
    <citation type="submission" date="2017-08" db="EMBL/GenBank/DDBJ databases">
        <title>Substantial Increase in Enzyme Production by Combined Drug-Resistance Mutations in Paenibacillus agaridevorans.</title>
        <authorList>
            <person name="Tanaka Y."/>
            <person name="Funane K."/>
            <person name="Hosaka T."/>
            <person name="Shiwa Y."/>
            <person name="Fujita N."/>
            <person name="Miyazaki T."/>
            <person name="Yoshikawa H."/>
            <person name="Murakami K."/>
            <person name="Kasahara K."/>
            <person name="Inaoka T."/>
            <person name="Hiraga Y."/>
            <person name="Ochi K."/>
        </authorList>
    </citation>
    <scope>NUCLEOTIDE SEQUENCE [LARGE SCALE GENOMIC DNA]</scope>
    <source>
        <strain evidence="13 14">T-3040</strain>
    </source>
</reference>
<proteinExistence type="predicted"/>
<dbReference type="EC" id="2.7.13.3" evidence="3"/>
<dbReference type="Pfam" id="PF00512">
    <property type="entry name" value="HisKA"/>
    <property type="match status" value="1"/>
</dbReference>
<dbReference type="RefSeq" id="WP_108994887.1">
    <property type="nucleotide sequence ID" value="NZ_BDQX01000317.1"/>
</dbReference>
<dbReference type="InterPro" id="IPR003661">
    <property type="entry name" value="HisK_dim/P_dom"/>
</dbReference>
<dbReference type="InterPro" id="IPR050351">
    <property type="entry name" value="BphY/WalK/GraS-like"/>
</dbReference>
<evidence type="ECO:0000256" key="11">
    <source>
        <dbReference type="SAM" id="Phobius"/>
    </source>
</evidence>
<comment type="catalytic activity">
    <reaction evidence="1">
        <text>ATP + protein L-histidine = ADP + protein N-phospho-L-histidine.</text>
        <dbReference type="EC" id="2.7.13.3"/>
    </reaction>
</comment>
<keyword evidence="14" id="KW-1185">Reference proteome</keyword>
<evidence type="ECO:0000313" key="14">
    <source>
        <dbReference type="Proteomes" id="UP000245202"/>
    </source>
</evidence>
<evidence type="ECO:0000256" key="10">
    <source>
        <dbReference type="ARBA" id="ARBA00023136"/>
    </source>
</evidence>
<dbReference type="Gene3D" id="1.10.287.130">
    <property type="match status" value="1"/>
</dbReference>
<keyword evidence="6" id="KW-0547">Nucleotide-binding</keyword>
<sequence length="428" mass="47872">MFKKLKNRFLLLNLVTISVMMLVAFVTIYTITYQDVRRDIDIELHKTSEFFRMPLGGDGKRRMPGGGFQNVLPGTLPLQSGYGGPPPGRTVSFMLLASADGTIKAADSPFDLEDGFYEEALRKALASGGETGQFAHDGNDWAFNAQETNVGMLYVFMDVTAQQAILTKLIYTFAAVGLGMLIVIYFISRFFANRSIQPVKQAFEKQKQFIADASHELKTPLAVIQTNTDVLLANREDTIASQEKWLHYIKQETHRMAKLTGDLLYLTEMDEARSTMMHAEFDLSDTLETIMLTMEAVIFEKQLRLDYDIEHGLKTVGSPEQMKQVIMILLDNAIKYANPRGEITIALKKQQHDVVLSVTNTGEGIAPEHLGRIFDRFYRTDTSRTRSQGGYGLGLAIARSIVDQHGGKLQARSTVGESTTFLLQLPAY</sequence>
<dbReference type="InterPro" id="IPR036890">
    <property type="entry name" value="HATPase_C_sf"/>
</dbReference>
<name>A0A2R5EW79_9BACL</name>
<dbReference type="GO" id="GO:0004721">
    <property type="term" value="F:phosphoprotein phosphatase activity"/>
    <property type="evidence" value="ECO:0007669"/>
    <property type="project" value="TreeGrafter"/>
</dbReference>
<evidence type="ECO:0000256" key="2">
    <source>
        <dbReference type="ARBA" id="ARBA00004651"/>
    </source>
</evidence>
<dbReference type="GO" id="GO:0016036">
    <property type="term" value="P:cellular response to phosphate starvation"/>
    <property type="evidence" value="ECO:0007669"/>
    <property type="project" value="TreeGrafter"/>
</dbReference>
<dbReference type="PRINTS" id="PR00344">
    <property type="entry name" value="BCTRLSENSOR"/>
</dbReference>
<comment type="caution">
    <text evidence="13">The sequence shown here is derived from an EMBL/GenBank/DDBJ whole genome shotgun (WGS) entry which is preliminary data.</text>
</comment>
<dbReference type="InterPro" id="IPR005467">
    <property type="entry name" value="His_kinase_dom"/>
</dbReference>
<dbReference type="Pfam" id="PF02518">
    <property type="entry name" value="HATPase_c"/>
    <property type="match status" value="1"/>
</dbReference>
<dbReference type="Gene3D" id="3.30.565.10">
    <property type="entry name" value="Histidine kinase-like ATPase, C-terminal domain"/>
    <property type="match status" value="1"/>
</dbReference>
<evidence type="ECO:0000256" key="8">
    <source>
        <dbReference type="ARBA" id="ARBA00022840"/>
    </source>
</evidence>
<dbReference type="Proteomes" id="UP000245202">
    <property type="component" value="Unassembled WGS sequence"/>
</dbReference>